<dbReference type="AlphaFoldDB" id="A0A0S4ILL7"/>
<feature type="signal peptide" evidence="9">
    <location>
        <begin position="1"/>
        <end position="19"/>
    </location>
</feature>
<evidence type="ECO:0000256" key="9">
    <source>
        <dbReference type="SAM" id="SignalP"/>
    </source>
</evidence>
<dbReference type="PANTHER" id="PTHR45826:SF7">
    <property type="entry name" value="ACID TRANSPORTER, PUTATIVE-RELATED"/>
    <property type="match status" value="1"/>
</dbReference>
<evidence type="ECO:0000256" key="4">
    <source>
        <dbReference type="ARBA" id="ARBA00022692"/>
    </source>
</evidence>
<comment type="subcellular location">
    <subcellularLocation>
        <location evidence="1">Cell membrane</location>
        <topology evidence="1">Multi-pass membrane protein</topology>
    </subcellularLocation>
</comment>
<keyword evidence="4 8" id="KW-0812">Transmembrane</keyword>
<dbReference type="PANTHER" id="PTHR45826">
    <property type="entry name" value="POLYAMINE TRANSPORTER PUT1"/>
    <property type="match status" value="1"/>
</dbReference>
<feature type="transmembrane region" description="Helical" evidence="8">
    <location>
        <begin position="191"/>
        <end position="214"/>
    </location>
</feature>
<evidence type="ECO:0000256" key="5">
    <source>
        <dbReference type="ARBA" id="ARBA00022989"/>
    </source>
</evidence>
<keyword evidence="11" id="KW-1185">Reference proteome</keyword>
<evidence type="ECO:0008006" key="12">
    <source>
        <dbReference type="Google" id="ProtNLM"/>
    </source>
</evidence>
<feature type="transmembrane region" description="Helical" evidence="8">
    <location>
        <begin position="126"/>
        <end position="148"/>
    </location>
</feature>
<evidence type="ECO:0000256" key="3">
    <source>
        <dbReference type="ARBA" id="ARBA00022475"/>
    </source>
</evidence>
<feature type="transmembrane region" description="Helical" evidence="8">
    <location>
        <begin position="51"/>
        <end position="72"/>
    </location>
</feature>
<dbReference type="Pfam" id="PF13520">
    <property type="entry name" value="AA_permease_2"/>
    <property type="match status" value="1"/>
</dbReference>
<evidence type="ECO:0000256" key="7">
    <source>
        <dbReference type="ARBA" id="ARBA00024041"/>
    </source>
</evidence>
<organism evidence="10 11">
    <name type="scientific">Bodo saltans</name>
    <name type="common">Flagellated protozoan</name>
    <dbReference type="NCBI Taxonomy" id="75058"/>
    <lineage>
        <taxon>Eukaryota</taxon>
        <taxon>Discoba</taxon>
        <taxon>Euglenozoa</taxon>
        <taxon>Kinetoplastea</taxon>
        <taxon>Metakinetoplastina</taxon>
        <taxon>Eubodonida</taxon>
        <taxon>Bodonidae</taxon>
        <taxon>Bodo</taxon>
    </lineage>
</organism>
<comment type="similarity">
    <text evidence="7">Belongs to the amino acid-polyamine-organocation (APC) superfamily. Polyamine:cation symporter (PHS) (TC 2.A.3.12) family.</text>
</comment>
<dbReference type="OrthoDB" id="5982228at2759"/>
<keyword evidence="3" id="KW-1003">Cell membrane</keyword>
<sequence>MIPLMLLTYPAYFLPVAAGVSAMGSQQDYTLWKSGYWAAVAEHISGPIAKWMMLVGSITTSFGFTLTTLCCTSRNLEGMGVMDIFPASLNRLLTKTHPKYQTPYVAILLNASVTSMFCLTLEFESIVALCQVLYCVRLLLIYAAVVQLRIRHPTLPRPYALPCGLFGCLLALTPPALFSLVVAVACAYHDSYVKGAVALFLIGGLAFSFVYVSFHRPRGFRGQIVAVMRRHSASDAETTDNDETATLMVTPSSSAPGAAMEMQFGGGIFSATATMDGGVSVLSSNGRQRRHW</sequence>
<gene>
    <name evidence="10" type="ORF">BSAL_60870c</name>
</gene>
<evidence type="ECO:0000256" key="2">
    <source>
        <dbReference type="ARBA" id="ARBA00022448"/>
    </source>
</evidence>
<feature type="chain" id="PRO_5006621341" description="Amino acid permease" evidence="9">
    <location>
        <begin position="20"/>
        <end position="292"/>
    </location>
</feature>
<evidence type="ECO:0000313" key="10">
    <source>
        <dbReference type="EMBL" id="CUF27201.1"/>
    </source>
</evidence>
<keyword evidence="2" id="KW-0813">Transport</keyword>
<dbReference type="VEuPathDB" id="TriTrypDB:BSAL_60870c"/>
<keyword evidence="9" id="KW-0732">Signal</keyword>
<protein>
    <recommendedName>
        <fullName evidence="12">Amino acid permease</fullName>
    </recommendedName>
</protein>
<evidence type="ECO:0000256" key="1">
    <source>
        <dbReference type="ARBA" id="ARBA00004651"/>
    </source>
</evidence>
<keyword evidence="5 8" id="KW-1133">Transmembrane helix</keyword>
<dbReference type="EMBL" id="CYKH01000280">
    <property type="protein sequence ID" value="CUF27201.1"/>
    <property type="molecule type" value="Genomic_DNA"/>
</dbReference>
<reference evidence="11" key="1">
    <citation type="submission" date="2015-09" db="EMBL/GenBank/DDBJ databases">
        <authorList>
            <consortium name="Pathogen Informatics"/>
        </authorList>
    </citation>
    <scope>NUCLEOTIDE SEQUENCE [LARGE SCALE GENOMIC DNA]</scope>
    <source>
        <strain evidence="11">Lake Konstanz</strain>
    </source>
</reference>
<proteinExistence type="inferred from homology"/>
<evidence type="ECO:0000256" key="8">
    <source>
        <dbReference type="SAM" id="Phobius"/>
    </source>
</evidence>
<dbReference type="InterPro" id="IPR002293">
    <property type="entry name" value="AA/rel_permease1"/>
</dbReference>
<keyword evidence="6 8" id="KW-0472">Membrane</keyword>
<dbReference type="Gene3D" id="1.20.1740.10">
    <property type="entry name" value="Amino acid/polyamine transporter I"/>
    <property type="match status" value="1"/>
</dbReference>
<evidence type="ECO:0000313" key="11">
    <source>
        <dbReference type="Proteomes" id="UP000051952"/>
    </source>
</evidence>
<dbReference type="GO" id="GO:0005886">
    <property type="term" value="C:plasma membrane"/>
    <property type="evidence" value="ECO:0007669"/>
    <property type="project" value="UniProtKB-SubCell"/>
</dbReference>
<name>A0A0S4ILL7_BODSA</name>
<accession>A0A0S4ILL7</accession>
<dbReference type="Proteomes" id="UP000051952">
    <property type="component" value="Unassembled WGS sequence"/>
</dbReference>
<dbReference type="InterPro" id="IPR044566">
    <property type="entry name" value="RMV1-like"/>
</dbReference>
<dbReference type="OMA" id="VACAYHD"/>
<evidence type="ECO:0000256" key="6">
    <source>
        <dbReference type="ARBA" id="ARBA00023136"/>
    </source>
</evidence>
<feature type="transmembrane region" description="Helical" evidence="8">
    <location>
        <begin position="160"/>
        <end position="185"/>
    </location>
</feature>
<dbReference type="GO" id="GO:0022857">
    <property type="term" value="F:transmembrane transporter activity"/>
    <property type="evidence" value="ECO:0007669"/>
    <property type="project" value="InterPro"/>
</dbReference>
<feature type="transmembrane region" description="Helical" evidence="8">
    <location>
        <begin position="102"/>
        <end position="120"/>
    </location>
</feature>